<feature type="transmembrane region" description="Helical" evidence="1">
    <location>
        <begin position="65"/>
        <end position="87"/>
    </location>
</feature>
<keyword evidence="1" id="KW-0472">Membrane</keyword>
<dbReference type="Pfam" id="PF10825">
    <property type="entry name" value="DUF2752"/>
    <property type="match status" value="1"/>
</dbReference>
<accession>A0ABP3VGM3</accession>
<evidence type="ECO:0000313" key="2">
    <source>
        <dbReference type="EMBL" id="GAA0756958.1"/>
    </source>
</evidence>
<sequence>MLSKNHLFLKISIPVVILATGIFYYAINPSTSAYTPKCPFHLLTGFHCPGCGSQRAIHEILHGNIWIGLQHNFLILFLIFIASYKAYTSYIKESPEKKTENLLQNKVAPWLILALVLGFWILRNIPLEPFQILAP</sequence>
<evidence type="ECO:0000313" key="3">
    <source>
        <dbReference type="Proteomes" id="UP001500185"/>
    </source>
</evidence>
<keyword evidence="1" id="KW-1133">Transmembrane helix</keyword>
<proteinExistence type="predicted"/>
<evidence type="ECO:0000256" key="1">
    <source>
        <dbReference type="SAM" id="Phobius"/>
    </source>
</evidence>
<gene>
    <name evidence="2" type="ORF">GCM10009433_12760</name>
</gene>
<organism evidence="2 3">
    <name type="scientific">Psychroflexus lacisalsi</name>
    <dbReference type="NCBI Taxonomy" id="503928"/>
    <lineage>
        <taxon>Bacteria</taxon>
        <taxon>Pseudomonadati</taxon>
        <taxon>Bacteroidota</taxon>
        <taxon>Flavobacteriia</taxon>
        <taxon>Flavobacteriales</taxon>
        <taxon>Flavobacteriaceae</taxon>
        <taxon>Psychroflexus</taxon>
    </lineage>
</organism>
<keyword evidence="3" id="KW-1185">Reference proteome</keyword>
<reference evidence="3" key="1">
    <citation type="journal article" date="2019" name="Int. J. Syst. Evol. Microbiol.">
        <title>The Global Catalogue of Microorganisms (GCM) 10K type strain sequencing project: providing services to taxonomists for standard genome sequencing and annotation.</title>
        <authorList>
            <consortium name="The Broad Institute Genomics Platform"/>
            <consortium name="The Broad Institute Genome Sequencing Center for Infectious Disease"/>
            <person name="Wu L."/>
            <person name="Ma J."/>
        </authorList>
    </citation>
    <scope>NUCLEOTIDE SEQUENCE [LARGE SCALE GENOMIC DNA]</scope>
    <source>
        <strain evidence="3">JCM 16231</strain>
    </source>
</reference>
<comment type="caution">
    <text evidence="2">The sequence shown here is derived from an EMBL/GenBank/DDBJ whole genome shotgun (WGS) entry which is preliminary data.</text>
</comment>
<feature type="transmembrane region" description="Helical" evidence="1">
    <location>
        <begin position="107"/>
        <end position="125"/>
    </location>
</feature>
<dbReference type="EMBL" id="BAAAGG010000005">
    <property type="protein sequence ID" value="GAA0756958.1"/>
    <property type="molecule type" value="Genomic_DNA"/>
</dbReference>
<keyword evidence="1" id="KW-0812">Transmembrane</keyword>
<dbReference type="InterPro" id="IPR021215">
    <property type="entry name" value="DUF2752"/>
</dbReference>
<dbReference type="Proteomes" id="UP001500185">
    <property type="component" value="Unassembled WGS sequence"/>
</dbReference>
<feature type="transmembrane region" description="Helical" evidence="1">
    <location>
        <begin position="7"/>
        <end position="27"/>
    </location>
</feature>
<protein>
    <submittedName>
        <fullName evidence="2">DUF2752 domain-containing protein</fullName>
    </submittedName>
</protein>
<name>A0ABP3VGM3_9FLAO</name>